<name>A0A0R0AUI2_9GAMM</name>
<comment type="caution">
    <text evidence="1">The sequence shown here is derived from an EMBL/GenBank/DDBJ whole genome shotgun (WGS) entry which is preliminary data.</text>
</comment>
<dbReference type="Proteomes" id="UP000051757">
    <property type="component" value="Unassembled WGS sequence"/>
</dbReference>
<keyword evidence="2" id="KW-1185">Reference proteome</keyword>
<dbReference type="EMBL" id="LLXV01000055">
    <property type="protein sequence ID" value="KRG48748.1"/>
    <property type="molecule type" value="Genomic_DNA"/>
</dbReference>
<protein>
    <submittedName>
        <fullName evidence="1">Uncharacterized protein</fullName>
    </submittedName>
</protein>
<sequence length="60" mass="6955">MALDVRVPGCHHYNALDRADADGRVCSRTQALDYFRFAGSPSFFLYDLKTDSFNRYWDSD</sequence>
<evidence type="ECO:0000313" key="1">
    <source>
        <dbReference type="EMBL" id="KRG48748.1"/>
    </source>
</evidence>
<dbReference type="AlphaFoldDB" id="A0A0R0AUI2"/>
<dbReference type="OrthoDB" id="6056022at2"/>
<proteinExistence type="predicted"/>
<accession>A0A0R0AUI2</accession>
<organism evidence="1 2">
    <name type="scientific">Stenotrophomonas beteli</name>
    <dbReference type="NCBI Taxonomy" id="3384461"/>
    <lineage>
        <taxon>Bacteria</taxon>
        <taxon>Pseudomonadati</taxon>
        <taxon>Pseudomonadota</taxon>
        <taxon>Gammaproteobacteria</taxon>
        <taxon>Lysobacterales</taxon>
        <taxon>Lysobacteraceae</taxon>
        <taxon>Stenotrophomonas</taxon>
        <taxon>Stenotrophomonas maltophilia group</taxon>
    </lineage>
</organism>
<reference evidence="1 2" key="1">
    <citation type="journal article" date="2016" name="Front. Microbiol.">
        <title>Genome Sequence of Type Strains of Genus Stenotrophomonas.</title>
        <authorList>
            <person name="Patil P.P."/>
            <person name="Midha S."/>
            <person name="Kumar S."/>
            <person name="Patil P.B."/>
        </authorList>
    </citation>
    <scope>NUCLEOTIDE SEQUENCE [LARGE SCALE GENOMIC DNA]</scope>
    <source>
        <strain evidence="1 2">LMG 978</strain>
    </source>
</reference>
<evidence type="ECO:0000313" key="2">
    <source>
        <dbReference type="Proteomes" id="UP000051757"/>
    </source>
</evidence>
<gene>
    <name evidence="1" type="ORF">ARC23_02690</name>
</gene>